<dbReference type="Proteomes" id="UP000198600">
    <property type="component" value="Chromosome I"/>
</dbReference>
<keyword evidence="1" id="KW-0560">Oxidoreductase</keyword>
<proteinExistence type="predicted"/>
<protein>
    <submittedName>
        <fullName evidence="3">D-arginine dehydrogenase</fullName>
    </submittedName>
</protein>
<reference evidence="4" key="1">
    <citation type="submission" date="2016-10" db="EMBL/GenBank/DDBJ databases">
        <authorList>
            <person name="Varghese N."/>
            <person name="Submissions S."/>
        </authorList>
    </citation>
    <scope>NUCLEOTIDE SEQUENCE [LARGE SCALE GENOMIC DNA]</scope>
    <source>
        <strain evidence="4">LMG 2223</strain>
    </source>
</reference>
<evidence type="ECO:0000259" key="2">
    <source>
        <dbReference type="Pfam" id="PF01266"/>
    </source>
</evidence>
<evidence type="ECO:0000313" key="3">
    <source>
        <dbReference type="EMBL" id="SDU95212.1"/>
    </source>
</evidence>
<sequence length="381" mass="40742">MSQVREVDFVVIGAGIAGASAAAHLAARGSVLLFETEDHPGYHSTGRSAALFSEIYGNAVVRCLTRASRRFLFEPPAGFAPGPLVTPRDTLFFGTRDQLDLLERFRLDPDVASRTVILTPEQAQERVPAFRAGYLGGAVLETGSADIDVDALHQGFLRQARAQGTEILTASRIETLSYSEGTWLVNTHSGSYRAPVVVNAAGAWGDEVARSAGVAPLGLQPKRRTAALVNVPAGLDATHWPASVAIDEQFYFKPDAGLLLISPADETDSPPCDAQPEELDVAIAVDRFEQATGAQVRRVMNSWAGLRVFSQDRTPVAGFDPVAKGFFWLVGQGGYGIQTAAALGRLTAALCADGKLSKDLIDFGLEEHMLSPARFSAYNNN</sequence>
<dbReference type="Gene3D" id="3.30.9.10">
    <property type="entry name" value="D-Amino Acid Oxidase, subunit A, domain 2"/>
    <property type="match status" value="1"/>
</dbReference>
<dbReference type="Gene3D" id="3.50.50.60">
    <property type="entry name" value="FAD/NAD(P)-binding domain"/>
    <property type="match status" value="1"/>
</dbReference>
<dbReference type="SUPFAM" id="SSF51905">
    <property type="entry name" value="FAD/NAD(P)-binding domain"/>
    <property type="match status" value="1"/>
</dbReference>
<dbReference type="STRING" id="46679.SAMN05216202_2146"/>
<feature type="domain" description="FAD dependent oxidoreductase" evidence="2">
    <location>
        <begin position="8"/>
        <end position="350"/>
    </location>
</feature>
<dbReference type="RefSeq" id="WP_084376634.1">
    <property type="nucleotide sequence ID" value="NZ_LS483433.1"/>
</dbReference>
<dbReference type="GO" id="GO:0005737">
    <property type="term" value="C:cytoplasm"/>
    <property type="evidence" value="ECO:0007669"/>
    <property type="project" value="TreeGrafter"/>
</dbReference>
<dbReference type="InterPro" id="IPR036188">
    <property type="entry name" value="FAD/NAD-bd_sf"/>
</dbReference>
<dbReference type="AlphaFoldDB" id="A0A1H2MQ34"/>
<gene>
    <name evidence="3" type="ORF">SAMN05216202_2146</name>
</gene>
<keyword evidence="4" id="KW-1185">Reference proteome</keyword>
<evidence type="ECO:0000256" key="1">
    <source>
        <dbReference type="ARBA" id="ARBA00023002"/>
    </source>
</evidence>
<dbReference type="EMBL" id="LT629802">
    <property type="protein sequence ID" value="SDU95212.1"/>
    <property type="molecule type" value="Genomic_DNA"/>
</dbReference>
<dbReference type="InterPro" id="IPR006076">
    <property type="entry name" value="FAD-dep_OxRdtase"/>
</dbReference>
<dbReference type="PANTHER" id="PTHR13847">
    <property type="entry name" value="SARCOSINE DEHYDROGENASE-RELATED"/>
    <property type="match status" value="1"/>
</dbReference>
<dbReference type="Pfam" id="PF01266">
    <property type="entry name" value="DAO"/>
    <property type="match status" value="1"/>
</dbReference>
<organism evidence="3 4">
    <name type="scientific">Pseudomonas mucidolens</name>
    <dbReference type="NCBI Taxonomy" id="46679"/>
    <lineage>
        <taxon>Bacteria</taxon>
        <taxon>Pseudomonadati</taxon>
        <taxon>Pseudomonadota</taxon>
        <taxon>Gammaproteobacteria</taxon>
        <taxon>Pseudomonadales</taxon>
        <taxon>Pseudomonadaceae</taxon>
        <taxon>Pseudomonas</taxon>
    </lineage>
</organism>
<dbReference type="OrthoDB" id="9806257at2"/>
<dbReference type="PANTHER" id="PTHR13847:SF287">
    <property type="entry name" value="FAD-DEPENDENT OXIDOREDUCTASE DOMAIN-CONTAINING PROTEIN 1"/>
    <property type="match status" value="1"/>
</dbReference>
<dbReference type="GO" id="GO:0016491">
    <property type="term" value="F:oxidoreductase activity"/>
    <property type="evidence" value="ECO:0007669"/>
    <property type="project" value="UniProtKB-KW"/>
</dbReference>
<evidence type="ECO:0000313" key="4">
    <source>
        <dbReference type="Proteomes" id="UP000198600"/>
    </source>
</evidence>
<accession>A0A1H2MQ34</accession>
<name>A0A1H2MQ34_9PSED</name>